<accession>A0A6J5RBG3</accession>
<protein>
    <submittedName>
        <fullName evidence="1">Uncharacterized protein</fullName>
    </submittedName>
</protein>
<dbReference type="EMBL" id="LR797178">
    <property type="protein sequence ID" value="CAB4191707.1"/>
    <property type="molecule type" value="Genomic_DNA"/>
</dbReference>
<organism evidence="1">
    <name type="scientific">uncultured Caudovirales phage</name>
    <dbReference type="NCBI Taxonomy" id="2100421"/>
    <lineage>
        <taxon>Viruses</taxon>
        <taxon>Duplodnaviria</taxon>
        <taxon>Heunggongvirae</taxon>
        <taxon>Uroviricota</taxon>
        <taxon>Caudoviricetes</taxon>
        <taxon>Peduoviridae</taxon>
        <taxon>Maltschvirus</taxon>
        <taxon>Maltschvirus maltsch</taxon>
    </lineage>
</organism>
<proteinExistence type="predicted"/>
<gene>
    <name evidence="1" type="ORF">UFOVP1229_99</name>
</gene>
<sequence length="588" mass="64496">MSSLPGVGTISYNGFDFDGPMVSSRASIENVRGDDDRAVIFSEISVEVHATIDLENCGILQGDLPSGYMSTIDDIVRALSQDGKAFVFTDKIFERLAVNTGETGDYVDVNYGPKVKVVSLVPVVANRVFEIVWTARVAVAKCPGTDVILSEGAVRQFVYGCQWSGDSRGYSTRTVSGFIEIVSVPAMSDDQITISADDYREFLTVAMPEGYRRVQNHWQLDPNKSRINFAITDEEIPSPNAYPPDVVDIEISHQVSVGQSTAFSQAVSILSGHCEVANGFTSSDAWERVFPIISARIQKARTNVGAIMLLDISITEYMYSRRIAFQITYQKLGTSPSGFIKSSGLFSSTDDTWSEYRASMYGPDENTNDTDLPWSRRSMSNLSFEPSDDKIVTPCTEQPFEVLVHNRRLTPFVNPLQSVLSNTCPPRDKSYSIYESRLKTETASGATSVYEMPTESTTITPTSAKTTDGATISSGLDAGEQKIRTFDASAVSPDMTMTLIGHAARLGYPVEIPKIAETSGLAVKRVRGGDKIEQKSFMYMGCRMYMAKWNVKYKIAESATDAAARIGNSFDLLNQTTDYPSGGQMDVV</sequence>
<name>A0A6J5RBG3_9CAUD</name>
<reference evidence="1" key="1">
    <citation type="submission" date="2020-05" db="EMBL/GenBank/DDBJ databases">
        <authorList>
            <person name="Chiriac C."/>
            <person name="Salcher M."/>
            <person name="Ghai R."/>
            <person name="Kavagutti S V."/>
        </authorList>
    </citation>
    <scope>NUCLEOTIDE SEQUENCE</scope>
</reference>
<evidence type="ECO:0000313" key="1">
    <source>
        <dbReference type="EMBL" id="CAB4191707.1"/>
    </source>
</evidence>